<protein>
    <submittedName>
        <fullName evidence="1">Uncharacterized protein</fullName>
    </submittedName>
</protein>
<dbReference type="EMBL" id="LR797331">
    <property type="protein sequence ID" value="CAB4203543.1"/>
    <property type="molecule type" value="Genomic_DNA"/>
</dbReference>
<reference evidence="1" key="1">
    <citation type="submission" date="2020-05" db="EMBL/GenBank/DDBJ databases">
        <authorList>
            <person name="Chiriac C."/>
            <person name="Salcher M."/>
            <person name="Ghai R."/>
            <person name="Kavagutti S V."/>
        </authorList>
    </citation>
    <scope>NUCLEOTIDE SEQUENCE</scope>
</reference>
<evidence type="ECO:0000313" key="1">
    <source>
        <dbReference type="EMBL" id="CAB4203543.1"/>
    </source>
</evidence>
<organism evidence="1">
    <name type="scientific">uncultured Caudovirales phage</name>
    <dbReference type="NCBI Taxonomy" id="2100421"/>
    <lineage>
        <taxon>Viruses</taxon>
        <taxon>Duplodnaviria</taxon>
        <taxon>Heunggongvirae</taxon>
        <taxon>Uroviricota</taxon>
        <taxon>Caudoviricetes</taxon>
        <taxon>Peduoviridae</taxon>
        <taxon>Maltschvirus</taxon>
        <taxon>Maltschvirus maltsch</taxon>
    </lineage>
</organism>
<sequence>MTTGERSAAYGTDDNLQPRPRRKLMLVVEKPDGSFMYHTRYGWTDVTSGQTHHALKVMTRLPLSALTGKRRVAKQVASGLEAFGKPFVVDLNEEKS</sequence>
<accession>A0A6J5RXY1</accession>
<name>A0A6J5RXY1_9CAUD</name>
<proteinExistence type="predicted"/>
<gene>
    <name evidence="1" type="ORF">UFOVP1382_156</name>
</gene>